<dbReference type="PANTHER" id="PTHR32295">
    <property type="entry name" value="IQ-DOMAIN 5-RELATED"/>
    <property type="match status" value="1"/>
</dbReference>
<keyword evidence="1" id="KW-0112">Calmodulin-binding</keyword>
<evidence type="ECO:0000313" key="5">
    <source>
        <dbReference type="Proteomes" id="UP001497516"/>
    </source>
</evidence>
<dbReference type="Proteomes" id="UP001497516">
    <property type="component" value="Chromosome 10"/>
</dbReference>
<dbReference type="Pfam" id="PF00612">
    <property type="entry name" value="IQ"/>
    <property type="match status" value="1"/>
</dbReference>
<dbReference type="EMBL" id="OZ034814">
    <property type="protein sequence ID" value="CAL1361092.1"/>
    <property type="molecule type" value="Genomic_DNA"/>
</dbReference>
<sequence>MRTPRNWFSKVGRKLLSPSRRRQDVVLHSNASSTSQHDDLTTACHNIVMDNSQGCSLPSNTQHSAALKIQATFRGHLARRAFGALRSLVKVQAVARGAYARRQSQLALNCMRALVRLQVRIKARQLLGPSTT</sequence>
<comment type="function">
    <text evidence="3">May be involved in cooperative interactions with calmodulins or calmodulin-like proteins. Recruits calmodulin proteins to microtubules, thus being a potential scaffold in cellular signaling and trafficking. May associate with nucleic acids and regulate gene expression at the transcriptional or post-transcriptional level.</text>
</comment>
<evidence type="ECO:0000256" key="3">
    <source>
        <dbReference type="ARBA" id="ARBA00045534"/>
    </source>
</evidence>
<organism evidence="4 5">
    <name type="scientific">Linum trigynum</name>
    <dbReference type="NCBI Taxonomy" id="586398"/>
    <lineage>
        <taxon>Eukaryota</taxon>
        <taxon>Viridiplantae</taxon>
        <taxon>Streptophyta</taxon>
        <taxon>Embryophyta</taxon>
        <taxon>Tracheophyta</taxon>
        <taxon>Spermatophyta</taxon>
        <taxon>Magnoliopsida</taxon>
        <taxon>eudicotyledons</taxon>
        <taxon>Gunneridae</taxon>
        <taxon>Pentapetalae</taxon>
        <taxon>rosids</taxon>
        <taxon>fabids</taxon>
        <taxon>Malpighiales</taxon>
        <taxon>Linaceae</taxon>
        <taxon>Linum</taxon>
    </lineage>
</organism>
<dbReference type="PANTHER" id="PTHR32295:SF108">
    <property type="entry name" value="PROTEIN IQ-DOMAIN 20"/>
    <property type="match status" value="1"/>
</dbReference>
<comment type="similarity">
    <text evidence="2">Belongs to the IQD family.</text>
</comment>
<dbReference type="PROSITE" id="PS50096">
    <property type="entry name" value="IQ"/>
    <property type="match status" value="2"/>
</dbReference>
<dbReference type="SMART" id="SM00015">
    <property type="entry name" value="IQ"/>
    <property type="match status" value="1"/>
</dbReference>
<dbReference type="InterPro" id="IPR027417">
    <property type="entry name" value="P-loop_NTPase"/>
</dbReference>
<dbReference type="GO" id="GO:0005516">
    <property type="term" value="F:calmodulin binding"/>
    <property type="evidence" value="ECO:0007669"/>
    <property type="project" value="UniProtKB-KW"/>
</dbReference>
<evidence type="ECO:0000256" key="1">
    <source>
        <dbReference type="ARBA" id="ARBA00022860"/>
    </source>
</evidence>
<proteinExistence type="inferred from homology"/>
<protein>
    <submittedName>
        <fullName evidence="4">Uncharacterized protein</fullName>
    </submittedName>
</protein>
<dbReference type="AlphaFoldDB" id="A0AAV2CX39"/>
<gene>
    <name evidence="4" type="ORF">LTRI10_LOCUS8486</name>
</gene>
<dbReference type="SUPFAM" id="SSF52540">
    <property type="entry name" value="P-loop containing nucleoside triphosphate hydrolases"/>
    <property type="match status" value="1"/>
</dbReference>
<dbReference type="CDD" id="cd23767">
    <property type="entry name" value="IQCD"/>
    <property type="match status" value="1"/>
</dbReference>
<evidence type="ECO:0000256" key="2">
    <source>
        <dbReference type="ARBA" id="ARBA00024341"/>
    </source>
</evidence>
<keyword evidence="5" id="KW-1185">Reference proteome</keyword>
<dbReference type="Gene3D" id="1.20.5.190">
    <property type="match status" value="1"/>
</dbReference>
<evidence type="ECO:0000313" key="4">
    <source>
        <dbReference type="EMBL" id="CAL1361092.1"/>
    </source>
</evidence>
<accession>A0AAV2CX39</accession>
<dbReference type="InterPro" id="IPR000048">
    <property type="entry name" value="IQ_motif_EF-hand-BS"/>
</dbReference>
<name>A0AAV2CX39_9ROSI</name>
<reference evidence="4 5" key="1">
    <citation type="submission" date="2024-04" db="EMBL/GenBank/DDBJ databases">
        <authorList>
            <person name="Fracassetti M."/>
        </authorList>
    </citation>
    <scope>NUCLEOTIDE SEQUENCE [LARGE SCALE GENOMIC DNA]</scope>
</reference>